<dbReference type="OrthoDB" id="6076970at2759"/>
<organism evidence="2 3">
    <name type="scientific">Ancylostoma duodenale</name>
    <dbReference type="NCBI Taxonomy" id="51022"/>
    <lineage>
        <taxon>Eukaryota</taxon>
        <taxon>Metazoa</taxon>
        <taxon>Ecdysozoa</taxon>
        <taxon>Nematoda</taxon>
        <taxon>Chromadorea</taxon>
        <taxon>Rhabditida</taxon>
        <taxon>Rhabditina</taxon>
        <taxon>Rhabditomorpha</taxon>
        <taxon>Strongyloidea</taxon>
        <taxon>Ancylostomatidae</taxon>
        <taxon>Ancylostomatinae</taxon>
        <taxon>Ancylostoma</taxon>
    </lineage>
</organism>
<accession>A0A0C2DH70</accession>
<keyword evidence="1" id="KW-0812">Transmembrane</keyword>
<evidence type="ECO:0000313" key="2">
    <source>
        <dbReference type="EMBL" id="KIH69303.1"/>
    </source>
</evidence>
<dbReference type="Proteomes" id="UP000054047">
    <property type="component" value="Unassembled WGS sequence"/>
</dbReference>
<keyword evidence="3" id="KW-1185">Reference proteome</keyword>
<proteinExistence type="predicted"/>
<sequence>MLLRLFKQARIIQQGITGRGKQYAKKIPIGHIAVYTLAICSFHFLCWFVYQMNIKALIH</sequence>
<keyword evidence="1" id="KW-1133">Transmembrane helix</keyword>
<keyword evidence="1" id="KW-0472">Membrane</keyword>
<dbReference type="EMBL" id="KN726183">
    <property type="protein sequence ID" value="KIH69303.1"/>
    <property type="molecule type" value="Genomic_DNA"/>
</dbReference>
<feature type="transmembrane region" description="Helical" evidence="1">
    <location>
        <begin position="29"/>
        <end position="50"/>
    </location>
</feature>
<protein>
    <submittedName>
        <fullName evidence="2">Uncharacterized protein</fullName>
    </submittedName>
</protein>
<gene>
    <name evidence="2" type="ORF">ANCDUO_00360</name>
</gene>
<evidence type="ECO:0000256" key="1">
    <source>
        <dbReference type="SAM" id="Phobius"/>
    </source>
</evidence>
<dbReference type="AlphaFoldDB" id="A0A0C2DH70"/>
<evidence type="ECO:0000313" key="3">
    <source>
        <dbReference type="Proteomes" id="UP000054047"/>
    </source>
</evidence>
<name>A0A0C2DH70_9BILA</name>
<reference evidence="2 3" key="1">
    <citation type="submission" date="2013-12" db="EMBL/GenBank/DDBJ databases">
        <title>Draft genome of the parsitic nematode Ancylostoma duodenale.</title>
        <authorList>
            <person name="Mitreva M."/>
        </authorList>
    </citation>
    <scope>NUCLEOTIDE SEQUENCE [LARGE SCALE GENOMIC DNA]</scope>
    <source>
        <strain evidence="2 3">Zhejiang</strain>
    </source>
</reference>